<evidence type="ECO:0000256" key="1">
    <source>
        <dbReference type="SAM" id="MobiDB-lite"/>
    </source>
</evidence>
<evidence type="ECO:0000313" key="4">
    <source>
        <dbReference type="WBParaSite" id="sdigi.contig763.g9701.t1"/>
    </source>
</evidence>
<proteinExistence type="predicted"/>
<sequence length="108" mass="11514">MKVDICIFVFAIISTSVHSCQPGGGAGGGEGDTTTAKTEEFSRKKRNAGLGTSEKCSSVEFDVITDQKNTPEKTLNNSGELELKVIKSLQQGFDNTLDSMKLQKAGLV</sequence>
<evidence type="ECO:0000313" key="3">
    <source>
        <dbReference type="Proteomes" id="UP000887581"/>
    </source>
</evidence>
<protein>
    <submittedName>
        <fullName evidence="4">Uncharacterized protein</fullName>
    </submittedName>
</protein>
<dbReference type="Proteomes" id="UP000887581">
    <property type="component" value="Unplaced"/>
</dbReference>
<keyword evidence="3" id="KW-1185">Reference proteome</keyword>
<name>A0A915Q1Y2_9BILA</name>
<feature type="chain" id="PRO_5037771472" evidence="2">
    <location>
        <begin position="20"/>
        <end position="108"/>
    </location>
</feature>
<reference evidence="4" key="1">
    <citation type="submission" date="2022-11" db="UniProtKB">
        <authorList>
            <consortium name="WormBaseParasite"/>
        </authorList>
    </citation>
    <scope>IDENTIFICATION</scope>
</reference>
<keyword evidence="2" id="KW-0732">Signal</keyword>
<feature type="compositionally biased region" description="Gly residues" evidence="1">
    <location>
        <begin position="22"/>
        <end position="31"/>
    </location>
</feature>
<accession>A0A915Q1Y2</accession>
<evidence type="ECO:0000256" key="2">
    <source>
        <dbReference type="SAM" id="SignalP"/>
    </source>
</evidence>
<dbReference type="WBParaSite" id="sdigi.contig763.g9701.t1">
    <property type="protein sequence ID" value="sdigi.contig763.g9701.t1"/>
    <property type="gene ID" value="sdigi.contig763.g9701"/>
</dbReference>
<feature type="region of interest" description="Disordered" evidence="1">
    <location>
        <begin position="20"/>
        <end position="52"/>
    </location>
</feature>
<organism evidence="3 4">
    <name type="scientific">Setaria digitata</name>
    <dbReference type="NCBI Taxonomy" id="48799"/>
    <lineage>
        <taxon>Eukaryota</taxon>
        <taxon>Metazoa</taxon>
        <taxon>Ecdysozoa</taxon>
        <taxon>Nematoda</taxon>
        <taxon>Chromadorea</taxon>
        <taxon>Rhabditida</taxon>
        <taxon>Spirurina</taxon>
        <taxon>Spiruromorpha</taxon>
        <taxon>Filarioidea</taxon>
        <taxon>Setariidae</taxon>
        <taxon>Setaria</taxon>
    </lineage>
</organism>
<dbReference type="AlphaFoldDB" id="A0A915Q1Y2"/>
<feature type="signal peptide" evidence="2">
    <location>
        <begin position="1"/>
        <end position="19"/>
    </location>
</feature>